<protein>
    <submittedName>
        <fullName evidence="2">Winged helix-turn-helix transcriptional regulator</fullName>
    </submittedName>
</protein>
<dbReference type="InterPro" id="IPR036388">
    <property type="entry name" value="WH-like_DNA-bd_sf"/>
</dbReference>
<feature type="domain" description="HTH arsR-type" evidence="1">
    <location>
        <begin position="1"/>
        <end position="95"/>
    </location>
</feature>
<name>A0A4D7QEN4_9HYPH</name>
<dbReference type="PANTHER" id="PTHR38600:SF2">
    <property type="entry name" value="SLL0088 PROTEIN"/>
    <property type="match status" value="1"/>
</dbReference>
<dbReference type="PANTHER" id="PTHR38600">
    <property type="entry name" value="TRANSCRIPTIONAL REGULATORY PROTEIN"/>
    <property type="match status" value="1"/>
</dbReference>
<evidence type="ECO:0000313" key="2">
    <source>
        <dbReference type="EMBL" id="QCK85021.1"/>
    </source>
</evidence>
<dbReference type="InterPro" id="IPR001845">
    <property type="entry name" value="HTH_ArsR_DNA-bd_dom"/>
</dbReference>
<evidence type="ECO:0000259" key="1">
    <source>
        <dbReference type="PROSITE" id="PS50987"/>
    </source>
</evidence>
<dbReference type="SUPFAM" id="SSF46785">
    <property type="entry name" value="Winged helix' DNA-binding domain"/>
    <property type="match status" value="1"/>
</dbReference>
<dbReference type="NCBIfam" id="NF033788">
    <property type="entry name" value="HTH_metalloreg"/>
    <property type="match status" value="1"/>
</dbReference>
<dbReference type="OrthoDB" id="9790747at2"/>
<keyword evidence="3" id="KW-1185">Reference proteome</keyword>
<dbReference type="Pfam" id="PF12840">
    <property type="entry name" value="HTH_20"/>
    <property type="match status" value="1"/>
</dbReference>
<dbReference type="PROSITE" id="PS50987">
    <property type="entry name" value="HTH_ARSR_2"/>
    <property type="match status" value="1"/>
</dbReference>
<sequence length="119" mass="13275">MVQHHTHSLDTVFHALADPTRRAMLRRLADGESGIGDLAAPFDMSFAGASKHVRILERAGLVRREVRGRTHVCTLEAAPLAEADQWLNFYQRFWTERLDALEAILKAEDAAKAKGEPKA</sequence>
<dbReference type="RefSeq" id="WP_137098355.1">
    <property type="nucleotide sequence ID" value="NZ_CP039865.1"/>
</dbReference>
<organism evidence="2 3">
    <name type="scientific">Phreatobacter aquaticus</name>
    <dbReference type="NCBI Taxonomy" id="2570229"/>
    <lineage>
        <taxon>Bacteria</taxon>
        <taxon>Pseudomonadati</taxon>
        <taxon>Pseudomonadota</taxon>
        <taxon>Alphaproteobacteria</taxon>
        <taxon>Hyphomicrobiales</taxon>
        <taxon>Phreatobacteraceae</taxon>
        <taxon>Phreatobacter</taxon>
    </lineage>
</organism>
<dbReference type="SMART" id="SM00418">
    <property type="entry name" value="HTH_ARSR"/>
    <property type="match status" value="1"/>
</dbReference>
<accession>A0A4D7QEN4</accession>
<dbReference type="InterPro" id="IPR036390">
    <property type="entry name" value="WH_DNA-bd_sf"/>
</dbReference>
<dbReference type="GO" id="GO:0003700">
    <property type="term" value="F:DNA-binding transcription factor activity"/>
    <property type="evidence" value="ECO:0007669"/>
    <property type="project" value="InterPro"/>
</dbReference>
<evidence type="ECO:0000313" key="3">
    <source>
        <dbReference type="Proteomes" id="UP000298588"/>
    </source>
</evidence>
<dbReference type="KEGG" id="paqt:E8L99_04130"/>
<proteinExistence type="predicted"/>
<dbReference type="EMBL" id="CP039865">
    <property type="protein sequence ID" value="QCK85021.1"/>
    <property type="molecule type" value="Genomic_DNA"/>
</dbReference>
<dbReference type="Gene3D" id="1.10.10.10">
    <property type="entry name" value="Winged helix-like DNA-binding domain superfamily/Winged helix DNA-binding domain"/>
    <property type="match status" value="1"/>
</dbReference>
<dbReference type="Proteomes" id="UP000298588">
    <property type="component" value="Chromosome"/>
</dbReference>
<dbReference type="CDD" id="cd00090">
    <property type="entry name" value="HTH_ARSR"/>
    <property type="match status" value="1"/>
</dbReference>
<reference evidence="2 3" key="1">
    <citation type="submission" date="2019-04" db="EMBL/GenBank/DDBJ databases">
        <title>Phreatobacter aquaticus sp. nov.</title>
        <authorList>
            <person name="Choi A."/>
            <person name="Baek K."/>
        </authorList>
    </citation>
    <scope>NUCLEOTIDE SEQUENCE [LARGE SCALE GENOMIC DNA]</scope>
    <source>
        <strain evidence="2 3">NMCR1094</strain>
    </source>
</reference>
<dbReference type="AlphaFoldDB" id="A0A4D7QEN4"/>
<gene>
    <name evidence="2" type="ORF">E8L99_04130</name>
</gene>
<dbReference type="InterPro" id="IPR011991">
    <property type="entry name" value="ArsR-like_HTH"/>
</dbReference>
<dbReference type="PRINTS" id="PR00778">
    <property type="entry name" value="HTHARSR"/>
</dbReference>